<keyword evidence="5" id="KW-1185">Reference proteome</keyword>
<dbReference type="EMBL" id="FWFG01000064">
    <property type="protein sequence ID" value="SLM91891.1"/>
    <property type="molecule type" value="Genomic_DNA"/>
</dbReference>
<accession>A0A1X6X0H4</accession>
<evidence type="ECO:0000259" key="3">
    <source>
        <dbReference type="Pfam" id="PF17173"/>
    </source>
</evidence>
<feature type="compositionally biased region" description="Gly residues" evidence="1">
    <location>
        <begin position="528"/>
        <end position="548"/>
    </location>
</feature>
<dbReference type="OrthoDB" id="3249697at2"/>
<evidence type="ECO:0000256" key="2">
    <source>
        <dbReference type="SAM" id="Phobius"/>
    </source>
</evidence>
<reference evidence="4 5" key="1">
    <citation type="submission" date="2017-02" db="EMBL/GenBank/DDBJ databases">
        <authorList>
            <person name="Peterson S.W."/>
        </authorList>
    </citation>
    <scope>NUCLEOTIDE SEQUENCE [LARGE SCALE GENOMIC DNA]</scope>
    <source>
        <strain evidence="4 5">CIP104813</strain>
    </source>
</reference>
<keyword evidence="2" id="KW-1133">Transmembrane helix</keyword>
<feature type="domain" description="DUF5129" evidence="3">
    <location>
        <begin position="87"/>
        <end position="430"/>
    </location>
</feature>
<evidence type="ECO:0000313" key="4">
    <source>
        <dbReference type="EMBL" id="SLM91891.1"/>
    </source>
</evidence>
<organism evidence="4 5">
    <name type="scientific">Brachybacterium nesterenkovii</name>
    <dbReference type="NCBI Taxonomy" id="47847"/>
    <lineage>
        <taxon>Bacteria</taxon>
        <taxon>Bacillati</taxon>
        <taxon>Actinomycetota</taxon>
        <taxon>Actinomycetes</taxon>
        <taxon>Micrococcales</taxon>
        <taxon>Dermabacteraceae</taxon>
        <taxon>Brachybacterium</taxon>
    </lineage>
</organism>
<evidence type="ECO:0000256" key="1">
    <source>
        <dbReference type="SAM" id="MobiDB-lite"/>
    </source>
</evidence>
<dbReference type="RefSeq" id="WP_087104025.1">
    <property type="nucleotide sequence ID" value="NZ_FWFG01000064.1"/>
</dbReference>
<dbReference type="Pfam" id="PF17173">
    <property type="entry name" value="DUF5129"/>
    <property type="match status" value="1"/>
</dbReference>
<sequence>MALTPIGTRPPAAATTAVGPAPLARAATGTGNGTAGAAASGTAGAAATRMPLVRTAVLALVLALALLTGLLAGAPAARAEAPRTITVEDTTGDLNAAALTERLQRIDFRESVDIVALTVDVRALGYSPSSNLALNDAVLAYATQNHPEWITDGGAFWRDGLVIIAIDPDNRFVGAYAGEDVKLSDGQFVDIQEAMRGPARQADWNGAIVEGAAEYASLLGRPFYLDPTVILSALAAVGLAVAAFFATLWRGSSVARRARRAIARYDDVMMQFVETELAAKTIPETSRYGEPVLRDYDEFSQRAAEATRLRQELPAHLGVMWGLKPGSADRARAFDAAVSRIDELDDQIIATNDLLNRGSRWREAWEREMAPIRDSLAQVDQAVMQERSLADAPTARALRTVADKAESGLASTTRALEEQTMSPDDALAELDLMTAALGRAATAHRDAVIAATARSEQEAEVMRDAGQGYAERDRYGTIRGRRWSRYPASYDPFWNLSPILWLSTWQHSASTDLDTYRNPPQSSSSSGGFSGYSGGGGGFSGAGSSGRF</sequence>
<name>A0A1X6X0H4_9MICO</name>
<feature type="transmembrane region" description="Helical" evidence="2">
    <location>
        <begin position="56"/>
        <end position="77"/>
    </location>
</feature>
<protein>
    <recommendedName>
        <fullName evidence="3">DUF5129 domain-containing protein</fullName>
    </recommendedName>
</protein>
<dbReference type="InterPro" id="IPR033435">
    <property type="entry name" value="DUF5129"/>
</dbReference>
<feature type="compositionally biased region" description="Polar residues" evidence="1">
    <location>
        <begin position="512"/>
        <end position="521"/>
    </location>
</feature>
<feature type="region of interest" description="Disordered" evidence="1">
    <location>
        <begin position="512"/>
        <end position="548"/>
    </location>
</feature>
<gene>
    <name evidence="4" type="ORF">FM110_07165</name>
</gene>
<dbReference type="Gene3D" id="3.10.310.50">
    <property type="match status" value="1"/>
</dbReference>
<keyword evidence="2" id="KW-0472">Membrane</keyword>
<dbReference type="AlphaFoldDB" id="A0A1X6X0H4"/>
<feature type="transmembrane region" description="Helical" evidence="2">
    <location>
        <begin position="229"/>
        <end position="249"/>
    </location>
</feature>
<keyword evidence="2" id="KW-0812">Transmembrane</keyword>
<proteinExistence type="predicted"/>
<dbReference type="Proteomes" id="UP000195981">
    <property type="component" value="Unassembled WGS sequence"/>
</dbReference>
<evidence type="ECO:0000313" key="5">
    <source>
        <dbReference type="Proteomes" id="UP000195981"/>
    </source>
</evidence>